<dbReference type="SUPFAM" id="SSF50978">
    <property type="entry name" value="WD40 repeat-like"/>
    <property type="match status" value="1"/>
</dbReference>
<dbReference type="PANTHER" id="PTHR19879">
    <property type="entry name" value="TRANSCRIPTION INITIATION FACTOR TFIID"/>
    <property type="match status" value="1"/>
</dbReference>
<dbReference type="PROSITE" id="PS50082">
    <property type="entry name" value="WD_REPEATS_2"/>
    <property type="match status" value="2"/>
</dbReference>
<dbReference type="PRINTS" id="PR00320">
    <property type="entry name" value="GPROTEINBRPT"/>
</dbReference>
<evidence type="ECO:0000256" key="4">
    <source>
        <dbReference type="SAM" id="MobiDB-lite"/>
    </source>
</evidence>
<dbReference type="SMART" id="SM00320">
    <property type="entry name" value="WD40"/>
    <property type="match status" value="2"/>
</dbReference>
<accession>A0A1W5D4Z4</accession>
<dbReference type="InterPro" id="IPR020472">
    <property type="entry name" value="WD40_PAC1"/>
</dbReference>
<evidence type="ECO:0000256" key="1">
    <source>
        <dbReference type="ARBA" id="ARBA00022574"/>
    </source>
</evidence>
<keyword evidence="6" id="KW-1185">Reference proteome</keyword>
<sequence length="106" mass="11108">MGATLQTLEGHSDQVNSVAFSPDGKQLASGSDDETVRIWDVAMGATLQTLEGHSDQVNSVAFSPDGKQLASGSDDETVRLWDVPTGPTRHTLERPDGPGAAAFSPD</sequence>
<dbReference type="Pfam" id="PF00400">
    <property type="entry name" value="WD40"/>
    <property type="match status" value="2"/>
</dbReference>
<dbReference type="Proteomes" id="UP000192927">
    <property type="component" value="Unassembled WGS sequence"/>
</dbReference>
<evidence type="ECO:0000313" key="6">
    <source>
        <dbReference type="Proteomes" id="UP000192927"/>
    </source>
</evidence>
<dbReference type="InterPro" id="IPR001680">
    <property type="entry name" value="WD40_rpt"/>
</dbReference>
<dbReference type="PANTHER" id="PTHR19879:SF9">
    <property type="entry name" value="TRANSCRIPTION INITIATION FACTOR TFIID SUBUNIT 5"/>
    <property type="match status" value="1"/>
</dbReference>
<keyword evidence="2" id="KW-0677">Repeat</keyword>
<dbReference type="PROSITE" id="PS00678">
    <property type="entry name" value="WD_REPEATS_1"/>
    <property type="match status" value="2"/>
</dbReference>
<feature type="non-terminal residue" evidence="5">
    <location>
        <position position="106"/>
    </location>
</feature>
<dbReference type="AlphaFoldDB" id="A0A1W5D4Z4"/>
<evidence type="ECO:0000256" key="3">
    <source>
        <dbReference type="PROSITE-ProRule" id="PRU00221"/>
    </source>
</evidence>
<feature type="region of interest" description="Disordered" evidence="4">
    <location>
        <begin position="58"/>
        <end position="106"/>
    </location>
</feature>
<organism evidence="5 6">
    <name type="scientific">Lasallia pustulata</name>
    <dbReference type="NCBI Taxonomy" id="136370"/>
    <lineage>
        <taxon>Eukaryota</taxon>
        <taxon>Fungi</taxon>
        <taxon>Dikarya</taxon>
        <taxon>Ascomycota</taxon>
        <taxon>Pezizomycotina</taxon>
        <taxon>Lecanoromycetes</taxon>
        <taxon>OSLEUM clade</taxon>
        <taxon>Umbilicariomycetidae</taxon>
        <taxon>Umbilicariales</taxon>
        <taxon>Umbilicariaceae</taxon>
        <taxon>Lasallia</taxon>
    </lineage>
</organism>
<proteinExistence type="predicted"/>
<name>A0A1W5D4Z4_9LECA</name>
<feature type="compositionally biased region" description="Polar residues" evidence="4">
    <location>
        <begin position="1"/>
        <end position="19"/>
    </location>
</feature>
<dbReference type="InterPro" id="IPR019775">
    <property type="entry name" value="WD40_repeat_CS"/>
</dbReference>
<dbReference type="InterPro" id="IPR036322">
    <property type="entry name" value="WD40_repeat_dom_sf"/>
</dbReference>
<feature type="region of interest" description="Disordered" evidence="4">
    <location>
        <begin position="1"/>
        <end position="32"/>
    </location>
</feature>
<dbReference type="EMBL" id="FWEW01002013">
    <property type="protein sequence ID" value="SLM37979.1"/>
    <property type="molecule type" value="Genomic_DNA"/>
</dbReference>
<dbReference type="InterPro" id="IPR015943">
    <property type="entry name" value="WD40/YVTN_repeat-like_dom_sf"/>
</dbReference>
<dbReference type="PROSITE" id="PS50294">
    <property type="entry name" value="WD_REPEATS_REGION"/>
    <property type="match status" value="2"/>
</dbReference>
<dbReference type="Gene3D" id="2.130.10.10">
    <property type="entry name" value="YVTN repeat-like/Quinoprotein amine dehydrogenase"/>
    <property type="match status" value="1"/>
</dbReference>
<evidence type="ECO:0000313" key="5">
    <source>
        <dbReference type="EMBL" id="SLM37979.1"/>
    </source>
</evidence>
<feature type="repeat" description="WD" evidence="3">
    <location>
        <begin position="50"/>
        <end position="91"/>
    </location>
</feature>
<keyword evidence="1 3" id="KW-0853">WD repeat</keyword>
<evidence type="ECO:0000256" key="2">
    <source>
        <dbReference type="ARBA" id="ARBA00022737"/>
    </source>
</evidence>
<feature type="repeat" description="WD" evidence="3">
    <location>
        <begin position="8"/>
        <end position="49"/>
    </location>
</feature>
<protein>
    <submittedName>
        <fullName evidence="5">G-protein beta wd-40 repeats containing</fullName>
    </submittedName>
</protein>
<reference evidence="6" key="1">
    <citation type="submission" date="2017-03" db="EMBL/GenBank/DDBJ databases">
        <authorList>
            <person name="Sharma R."/>
            <person name="Thines M."/>
        </authorList>
    </citation>
    <scope>NUCLEOTIDE SEQUENCE [LARGE SCALE GENOMIC DNA]</scope>
</reference>